<keyword evidence="2" id="KW-1185">Reference proteome</keyword>
<evidence type="ECO:0000313" key="1">
    <source>
        <dbReference type="EMBL" id="TBN42758.1"/>
    </source>
</evidence>
<evidence type="ECO:0000313" key="2">
    <source>
        <dbReference type="Proteomes" id="UP000293520"/>
    </source>
</evidence>
<dbReference type="AlphaFoldDB" id="A0A4V2JCP4"/>
<dbReference type="Proteomes" id="UP000293520">
    <property type="component" value="Unassembled WGS sequence"/>
</dbReference>
<organism evidence="1 2">
    <name type="scientific">Paracoccus subflavus</name>
    <dbReference type="NCBI Taxonomy" id="2528244"/>
    <lineage>
        <taxon>Bacteria</taxon>
        <taxon>Pseudomonadati</taxon>
        <taxon>Pseudomonadota</taxon>
        <taxon>Alphaproteobacteria</taxon>
        <taxon>Rhodobacterales</taxon>
        <taxon>Paracoccaceae</taxon>
        <taxon>Paracoccus</taxon>
    </lineage>
</organism>
<comment type="caution">
    <text evidence="1">The sequence shown here is derived from an EMBL/GenBank/DDBJ whole genome shotgun (WGS) entry which is preliminary data.</text>
</comment>
<dbReference type="RefSeq" id="WP_130990183.1">
    <property type="nucleotide sequence ID" value="NZ_SISK01000002.1"/>
</dbReference>
<accession>A0A4V2JCP4</accession>
<gene>
    <name evidence="1" type="ORF">EYE42_04880</name>
</gene>
<name>A0A4V2JCP4_9RHOB</name>
<reference evidence="1 2" key="1">
    <citation type="submission" date="2019-02" db="EMBL/GenBank/DDBJ databases">
        <title>Paracoccus subflavus sp. nov., isolated from marine sediment of the Pacific Ocean.</title>
        <authorList>
            <person name="Zhang G."/>
        </authorList>
    </citation>
    <scope>NUCLEOTIDE SEQUENCE [LARGE SCALE GENOMIC DNA]</scope>
    <source>
        <strain evidence="1 2">GY0581</strain>
    </source>
</reference>
<sequence>MFNRIATALRSARPVAALPCVAGSETSMALRTELETIFRADMDSFTRIALDHRARKAAALAA</sequence>
<dbReference type="EMBL" id="SISK01000002">
    <property type="protein sequence ID" value="TBN42758.1"/>
    <property type="molecule type" value="Genomic_DNA"/>
</dbReference>
<protein>
    <submittedName>
        <fullName evidence="1">Uncharacterized protein</fullName>
    </submittedName>
</protein>
<proteinExistence type="predicted"/>